<dbReference type="EMBL" id="CDQK01000007">
    <property type="protein sequence ID" value="CEP25022.1"/>
    <property type="molecule type" value="Genomic_DNA"/>
</dbReference>
<dbReference type="Proteomes" id="UP000038830">
    <property type="component" value="Unassembled WGS sequence"/>
</dbReference>
<evidence type="ECO:0000256" key="1">
    <source>
        <dbReference type="ARBA" id="ARBA00004141"/>
    </source>
</evidence>
<organism evidence="7 8">
    <name type="scientific">Cyberlindnera jadinii (strain ATCC 18201 / CBS 1600 / BCRC 20928 / JCM 3617 / NBRC 0987 / NRRL Y-1542)</name>
    <name type="common">Torula yeast</name>
    <name type="synonym">Candida utilis</name>
    <dbReference type="NCBI Taxonomy" id="983966"/>
    <lineage>
        <taxon>Eukaryota</taxon>
        <taxon>Fungi</taxon>
        <taxon>Dikarya</taxon>
        <taxon>Ascomycota</taxon>
        <taxon>Saccharomycotina</taxon>
        <taxon>Saccharomycetes</taxon>
        <taxon>Phaffomycetales</taxon>
        <taxon>Phaffomycetaceae</taxon>
        <taxon>Cyberlindnera</taxon>
    </lineage>
</organism>
<keyword evidence="3 6" id="KW-0812">Transmembrane</keyword>
<accession>A0A0H5CA35</accession>
<gene>
    <name evidence="7" type="ORF">BN1211_6008</name>
</gene>
<protein>
    <submittedName>
        <fullName evidence="7">Uncharacterized protein</fullName>
    </submittedName>
</protein>
<evidence type="ECO:0000256" key="4">
    <source>
        <dbReference type="ARBA" id="ARBA00022989"/>
    </source>
</evidence>
<feature type="transmembrane region" description="Helical" evidence="6">
    <location>
        <begin position="83"/>
        <end position="104"/>
    </location>
</feature>
<comment type="similarity">
    <text evidence="2 6">Belongs to the peroxisomal membrane protein PXMP2/4 family.</text>
</comment>
<evidence type="ECO:0000256" key="3">
    <source>
        <dbReference type="ARBA" id="ARBA00022692"/>
    </source>
</evidence>
<evidence type="ECO:0000256" key="6">
    <source>
        <dbReference type="RuleBase" id="RU363053"/>
    </source>
</evidence>
<evidence type="ECO:0000256" key="5">
    <source>
        <dbReference type="ARBA" id="ARBA00023136"/>
    </source>
</evidence>
<name>A0A0H5CA35_CYBJN</name>
<dbReference type="GO" id="GO:0005778">
    <property type="term" value="C:peroxisomal membrane"/>
    <property type="evidence" value="ECO:0007669"/>
    <property type="project" value="TreeGrafter"/>
</dbReference>
<feature type="transmembrane region" description="Helical" evidence="6">
    <location>
        <begin position="116"/>
        <end position="133"/>
    </location>
</feature>
<dbReference type="InterPro" id="IPR007248">
    <property type="entry name" value="Mpv17_PMP22"/>
</dbReference>
<dbReference type="AlphaFoldDB" id="A0A0H5CA35"/>
<evidence type="ECO:0000313" key="8">
    <source>
        <dbReference type="Proteomes" id="UP000038830"/>
    </source>
</evidence>
<sequence length="192" mass="22020">MTSELKDDIENLKPKEGARTKWLMILITLLESICIFTLIENREIIDNVHRLLNSILLGILTAGLGQSLIQLFRRVYYSRLAKFCIWGAINGILSSLWIDTLLRIEPISLRILVDQSVGTPFFQSAFILFNCAWENTDFLSSFRQTFLKMLGTSYAVWPLCSIISFNFLPPHLIFPFNCFVNVLWTLALGLII</sequence>
<feature type="transmembrane region" description="Helical" evidence="6">
    <location>
        <begin position="51"/>
        <end position="71"/>
    </location>
</feature>
<keyword evidence="4 6" id="KW-1133">Transmembrane helix</keyword>
<evidence type="ECO:0000313" key="7">
    <source>
        <dbReference type="EMBL" id="CEP25022.1"/>
    </source>
</evidence>
<dbReference type="PANTHER" id="PTHR11266">
    <property type="entry name" value="PEROXISOMAL MEMBRANE PROTEIN 2, PXMP2 MPV17"/>
    <property type="match status" value="1"/>
</dbReference>
<proteinExistence type="inferred from homology"/>
<feature type="transmembrane region" description="Helical" evidence="6">
    <location>
        <begin position="145"/>
        <end position="167"/>
    </location>
</feature>
<reference evidence="8" key="1">
    <citation type="journal article" date="2015" name="J. Biotechnol.">
        <title>The structure of the Cyberlindnera jadinii genome and its relation to Candida utilis analyzed by the occurrence of single nucleotide polymorphisms.</title>
        <authorList>
            <person name="Rupp O."/>
            <person name="Brinkrolf K."/>
            <person name="Buerth C."/>
            <person name="Kunigo M."/>
            <person name="Schneider J."/>
            <person name="Jaenicke S."/>
            <person name="Goesmann A."/>
            <person name="Puehler A."/>
            <person name="Jaeger K.-E."/>
            <person name="Ernst J.F."/>
        </authorList>
    </citation>
    <scope>NUCLEOTIDE SEQUENCE [LARGE SCALE GENOMIC DNA]</scope>
    <source>
        <strain evidence="8">ATCC 18201 / CBS 1600 / BCRC 20928 / JCM 3617 / NBRC 0987 / NRRL Y-1542</strain>
    </source>
</reference>
<evidence type="ECO:0000256" key="2">
    <source>
        <dbReference type="ARBA" id="ARBA00006824"/>
    </source>
</evidence>
<dbReference type="PANTHER" id="PTHR11266:SF80">
    <property type="entry name" value="PEROXISOMAL MEMBRANE PROTEIN 2"/>
    <property type="match status" value="1"/>
</dbReference>
<feature type="transmembrane region" description="Helical" evidence="6">
    <location>
        <begin position="173"/>
        <end position="191"/>
    </location>
</feature>
<dbReference type="Pfam" id="PF04117">
    <property type="entry name" value="Mpv17_PMP22"/>
    <property type="match status" value="1"/>
</dbReference>
<comment type="subcellular location">
    <subcellularLocation>
        <location evidence="1">Membrane</location>
        <topology evidence="1">Multi-pass membrane protein</topology>
    </subcellularLocation>
</comment>
<feature type="transmembrane region" description="Helical" evidence="6">
    <location>
        <begin position="21"/>
        <end position="39"/>
    </location>
</feature>
<keyword evidence="5 6" id="KW-0472">Membrane</keyword>